<gene>
    <name evidence="2" type="ORF">AA957_19360</name>
</gene>
<dbReference type="AlphaFoldDB" id="A0A0H5AB43"/>
<dbReference type="PATRIC" id="fig|200450.3.peg.3974"/>
<feature type="region of interest" description="Disordered" evidence="1">
    <location>
        <begin position="1"/>
        <end position="68"/>
    </location>
</feature>
<protein>
    <submittedName>
        <fullName evidence="2">Uncharacterized protein</fullName>
    </submittedName>
</protein>
<sequence length="68" mass="7284">MLNAINHSLGHFHYPPLQKDDAEPQRRKRSIDDTQTQLHAAAPGSTAANDRGGKNSGGLDSLGQGHLL</sequence>
<evidence type="ECO:0000313" key="3">
    <source>
        <dbReference type="Proteomes" id="UP000036608"/>
    </source>
</evidence>
<organism evidence="2 3">
    <name type="scientific">Pseudomonas trivialis</name>
    <dbReference type="NCBI Taxonomy" id="200450"/>
    <lineage>
        <taxon>Bacteria</taxon>
        <taxon>Pseudomonadati</taxon>
        <taxon>Pseudomonadota</taxon>
        <taxon>Gammaproteobacteria</taxon>
        <taxon>Pseudomonadales</taxon>
        <taxon>Pseudomonadaceae</taxon>
        <taxon>Pseudomonas</taxon>
    </lineage>
</organism>
<dbReference type="EMBL" id="CP011507">
    <property type="protein sequence ID" value="AKS08191.1"/>
    <property type="molecule type" value="Genomic_DNA"/>
</dbReference>
<dbReference type="Proteomes" id="UP000036608">
    <property type="component" value="Chromosome"/>
</dbReference>
<evidence type="ECO:0000313" key="2">
    <source>
        <dbReference type="EMBL" id="AKS08191.1"/>
    </source>
</evidence>
<evidence type="ECO:0000256" key="1">
    <source>
        <dbReference type="SAM" id="MobiDB-lite"/>
    </source>
</evidence>
<dbReference type="OrthoDB" id="7013763at2"/>
<reference evidence="2 3" key="1">
    <citation type="journal article" date="2015" name="Genome Announc.">
        <title>Complete Genome Sequence of the Rhizobacterium Pseudomonas trivialis Strain IHBB745 with Multiple Plant Growth-Promoting Activities and Tolerance to Desiccation and Alkalinity.</title>
        <authorList>
            <person name="Gulati A."/>
            <person name="Swarnkar M.K."/>
            <person name="Vyas P."/>
            <person name="Rahi P."/>
            <person name="Thakur R."/>
            <person name="Thakur N."/>
            <person name="Singh A.K."/>
        </authorList>
    </citation>
    <scope>NUCLEOTIDE SEQUENCE [LARGE SCALE GENOMIC DNA]</scope>
    <source>
        <strain evidence="3">745</strain>
    </source>
</reference>
<reference evidence="3" key="2">
    <citation type="submission" date="2015-05" db="EMBL/GenBank/DDBJ databases">
        <authorList>
            <person name="Swarnkar M.K."/>
            <person name="Vyas P."/>
            <person name="Rahi P."/>
            <person name="Thakur R."/>
            <person name="Thakur N."/>
            <person name="Singh A.K."/>
            <person name="Gulati A."/>
        </authorList>
    </citation>
    <scope>NUCLEOTIDE SEQUENCE [LARGE SCALE GENOMIC DNA]</scope>
    <source>
        <strain evidence="3">745</strain>
    </source>
</reference>
<accession>A0A0H5AB43</accession>
<name>A0A0H5AB43_9PSED</name>
<proteinExistence type="predicted"/>
<dbReference type="KEGG" id="ptv:AA957_19360"/>